<reference evidence="3" key="1">
    <citation type="submission" date="2017-02" db="EMBL/GenBank/DDBJ databases">
        <authorList>
            <person name="Varghese N."/>
            <person name="Submissions S."/>
        </authorList>
    </citation>
    <scope>NUCLEOTIDE SEQUENCE [LARGE SCALE GENOMIC DNA]</scope>
    <source>
        <strain evidence="3">ATCC 27094</strain>
    </source>
</reference>
<dbReference type="EMBL" id="FUWJ01000001">
    <property type="protein sequence ID" value="SJZ30392.1"/>
    <property type="molecule type" value="Genomic_DNA"/>
</dbReference>
<dbReference type="AlphaFoldDB" id="A0A1T4JJP5"/>
<sequence>MRLSKFALAAVCGVVLSSPGLASACDQQEAMAKGTKLSQLVQAKMAADPNAGQAMMAKMQPVMQSYQGKLSSGQTVDWDAVCSQYDDLIKQAQ</sequence>
<keyword evidence="1" id="KW-0732">Signal</keyword>
<feature type="signal peptide" evidence="1">
    <location>
        <begin position="1"/>
        <end position="24"/>
    </location>
</feature>
<accession>A0A1T4JJP5</accession>
<name>A0A1T4JJP5_9HYPH</name>
<proteinExistence type="predicted"/>
<evidence type="ECO:0000313" key="2">
    <source>
        <dbReference type="EMBL" id="SJZ30392.1"/>
    </source>
</evidence>
<gene>
    <name evidence="2" type="ORF">SAMN02745126_00010</name>
</gene>
<organism evidence="2 3">
    <name type="scientific">Enhydrobacter aerosaccus</name>
    <dbReference type="NCBI Taxonomy" id="225324"/>
    <lineage>
        <taxon>Bacteria</taxon>
        <taxon>Pseudomonadati</taxon>
        <taxon>Pseudomonadota</taxon>
        <taxon>Alphaproteobacteria</taxon>
        <taxon>Hyphomicrobiales</taxon>
        <taxon>Enhydrobacter</taxon>
    </lineage>
</organism>
<keyword evidence="3" id="KW-1185">Reference proteome</keyword>
<feature type="chain" id="PRO_5010555744" evidence="1">
    <location>
        <begin position="25"/>
        <end position="93"/>
    </location>
</feature>
<evidence type="ECO:0000256" key="1">
    <source>
        <dbReference type="SAM" id="SignalP"/>
    </source>
</evidence>
<dbReference type="STRING" id="225324.SAMN02745126_00010"/>
<dbReference type="PROSITE" id="PS51257">
    <property type="entry name" value="PROKAR_LIPOPROTEIN"/>
    <property type="match status" value="1"/>
</dbReference>
<evidence type="ECO:0000313" key="3">
    <source>
        <dbReference type="Proteomes" id="UP000190092"/>
    </source>
</evidence>
<dbReference type="Proteomes" id="UP000190092">
    <property type="component" value="Unassembled WGS sequence"/>
</dbReference>
<protein>
    <submittedName>
        <fullName evidence="2">Uncharacterized protein</fullName>
    </submittedName>
</protein>